<evidence type="ECO:0000256" key="3">
    <source>
        <dbReference type="ARBA" id="ARBA00023134"/>
    </source>
</evidence>
<accession>A0AAD6Z919</accession>
<dbReference type="NCBIfam" id="TIGR00231">
    <property type="entry name" value="small_GTP"/>
    <property type="match status" value="1"/>
</dbReference>
<proteinExistence type="predicted"/>
<dbReference type="CDD" id="cd00157">
    <property type="entry name" value="Rho"/>
    <property type="match status" value="1"/>
</dbReference>
<dbReference type="PANTHER" id="PTHR24072">
    <property type="entry name" value="RHO FAMILY GTPASE"/>
    <property type="match status" value="1"/>
</dbReference>
<dbReference type="AlphaFoldDB" id="A0AAD6Z919"/>
<dbReference type="InterPro" id="IPR001806">
    <property type="entry name" value="Small_GTPase"/>
</dbReference>
<evidence type="ECO:0000256" key="1">
    <source>
        <dbReference type="ARBA" id="ARBA00022481"/>
    </source>
</evidence>
<dbReference type="GO" id="GO:0005525">
    <property type="term" value="F:GTP binding"/>
    <property type="evidence" value="ECO:0007669"/>
    <property type="project" value="UniProtKB-KW"/>
</dbReference>
<organism evidence="4 5">
    <name type="scientific">Mycena albidolilacea</name>
    <dbReference type="NCBI Taxonomy" id="1033008"/>
    <lineage>
        <taxon>Eukaryota</taxon>
        <taxon>Fungi</taxon>
        <taxon>Dikarya</taxon>
        <taxon>Basidiomycota</taxon>
        <taxon>Agaricomycotina</taxon>
        <taxon>Agaricomycetes</taxon>
        <taxon>Agaricomycetidae</taxon>
        <taxon>Agaricales</taxon>
        <taxon>Marasmiineae</taxon>
        <taxon>Mycenaceae</taxon>
        <taxon>Mycena</taxon>
    </lineage>
</organism>
<dbReference type="Proteomes" id="UP001218218">
    <property type="component" value="Unassembled WGS sequence"/>
</dbReference>
<dbReference type="InterPro" id="IPR027417">
    <property type="entry name" value="P-loop_NTPase"/>
</dbReference>
<keyword evidence="1" id="KW-0488">Methylation</keyword>
<protein>
    <submittedName>
        <fullName evidence="4">Ras-like protein family, member C</fullName>
    </submittedName>
</protein>
<dbReference type="SUPFAM" id="SSF52540">
    <property type="entry name" value="P-loop containing nucleoside triphosphate hydrolases"/>
    <property type="match status" value="1"/>
</dbReference>
<evidence type="ECO:0000256" key="2">
    <source>
        <dbReference type="ARBA" id="ARBA00022741"/>
    </source>
</evidence>
<reference evidence="4" key="1">
    <citation type="submission" date="2023-03" db="EMBL/GenBank/DDBJ databases">
        <title>Massive genome expansion in bonnet fungi (Mycena s.s.) driven by repeated elements and novel gene families across ecological guilds.</title>
        <authorList>
            <consortium name="Lawrence Berkeley National Laboratory"/>
            <person name="Harder C.B."/>
            <person name="Miyauchi S."/>
            <person name="Viragh M."/>
            <person name="Kuo A."/>
            <person name="Thoen E."/>
            <person name="Andreopoulos B."/>
            <person name="Lu D."/>
            <person name="Skrede I."/>
            <person name="Drula E."/>
            <person name="Henrissat B."/>
            <person name="Morin E."/>
            <person name="Kohler A."/>
            <person name="Barry K."/>
            <person name="LaButti K."/>
            <person name="Morin E."/>
            <person name="Salamov A."/>
            <person name="Lipzen A."/>
            <person name="Mereny Z."/>
            <person name="Hegedus B."/>
            <person name="Baldrian P."/>
            <person name="Stursova M."/>
            <person name="Weitz H."/>
            <person name="Taylor A."/>
            <person name="Grigoriev I.V."/>
            <person name="Nagy L.G."/>
            <person name="Martin F."/>
            <person name="Kauserud H."/>
        </authorList>
    </citation>
    <scope>NUCLEOTIDE SEQUENCE</scope>
    <source>
        <strain evidence="4">CBHHK002</strain>
    </source>
</reference>
<evidence type="ECO:0000313" key="5">
    <source>
        <dbReference type="Proteomes" id="UP001218218"/>
    </source>
</evidence>
<dbReference type="SMART" id="SM00174">
    <property type="entry name" value="RHO"/>
    <property type="match status" value="1"/>
</dbReference>
<dbReference type="PROSITE" id="PS51419">
    <property type="entry name" value="RAB"/>
    <property type="match status" value="1"/>
</dbReference>
<dbReference type="InterPro" id="IPR003578">
    <property type="entry name" value="Small_GTPase_Rho"/>
</dbReference>
<dbReference type="InterPro" id="IPR005225">
    <property type="entry name" value="Small_GTP-bd"/>
</dbReference>
<gene>
    <name evidence="4" type="ORF">DFH08DRAFT_717905</name>
</gene>
<keyword evidence="3" id="KW-0342">GTP-binding</keyword>
<keyword evidence="5" id="KW-1185">Reference proteome</keyword>
<dbReference type="GO" id="GO:0007264">
    <property type="term" value="P:small GTPase-mediated signal transduction"/>
    <property type="evidence" value="ECO:0007669"/>
    <property type="project" value="InterPro"/>
</dbReference>
<dbReference type="SMART" id="SM00175">
    <property type="entry name" value="RAB"/>
    <property type="match status" value="1"/>
</dbReference>
<name>A0AAD6Z919_9AGAR</name>
<dbReference type="EMBL" id="JARIHO010000074">
    <property type="protein sequence ID" value="KAJ7311771.1"/>
    <property type="molecule type" value="Genomic_DNA"/>
</dbReference>
<dbReference type="SMART" id="SM00173">
    <property type="entry name" value="RAS"/>
    <property type="match status" value="1"/>
</dbReference>
<dbReference type="Pfam" id="PF00071">
    <property type="entry name" value="Ras"/>
    <property type="match status" value="1"/>
</dbReference>
<comment type="caution">
    <text evidence="4">The sequence shown here is derived from an EMBL/GenBank/DDBJ whole genome shotgun (WGS) entry which is preliminary data.</text>
</comment>
<keyword evidence="2" id="KW-0547">Nucleotide-binding</keyword>
<sequence length="128" mass="14223">MITPRRKLVLVGDEACGKTSLLTLFARGFYPNEYVVSDVEVDGAYVELALWDTVGREDPDQLRPLCYTDVDVFLICFAASGPASLRNVQKKWIQEVRHFCPDVPFVLVGCKTDMRGCLGGMRDTSGDS</sequence>
<dbReference type="GO" id="GO:0003924">
    <property type="term" value="F:GTPase activity"/>
    <property type="evidence" value="ECO:0007669"/>
    <property type="project" value="InterPro"/>
</dbReference>
<dbReference type="PRINTS" id="PR00449">
    <property type="entry name" value="RASTRNSFRMNG"/>
</dbReference>
<dbReference type="PROSITE" id="PS51420">
    <property type="entry name" value="RHO"/>
    <property type="match status" value="1"/>
</dbReference>
<evidence type="ECO:0000313" key="4">
    <source>
        <dbReference type="EMBL" id="KAJ7311771.1"/>
    </source>
</evidence>
<dbReference type="Gene3D" id="3.40.50.300">
    <property type="entry name" value="P-loop containing nucleotide triphosphate hydrolases"/>
    <property type="match status" value="1"/>
</dbReference>